<evidence type="ECO:0000313" key="1">
    <source>
        <dbReference type="Proteomes" id="UP000694864"/>
    </source>
</evidence>
<reference evidence="2" key="2">
    <citation type="submission" date="2025-08" db="UniProtKB">
        <authorList>
            <consortium name="RefSeq"/>
        </authorList>
    </citation>
    <scope>IDENTIFICATION</scope>
    <source>
        <tissue evidence="2">Leaf</tissue>
    </source>
</reference>
<dbReference type="GeneID" id="104773679"/>
<proteinExistence type="predicted"/>
<dbReference type="RefSeq" id="XP_010496625.1">
    <property type="nucleotide sequence ID" value="XM_010498323.1"/>
</dbReference>
<protein>
    <submittedName>
        <fullName evidence="2">Uncharacterized protein LOC104773679</fullName>
    </submittedName>
</protein>
<dbReference type="CDD" id="cd00303">
    <property type="entry name" value="retropepsin_like"/>
    <property type="match status" value="1"/>
</dbReference>
<sequence>MNRHADENERSIEEISALLYGPTAESLVVAKVEKADKGSRGNEIVAKEVEKKDGSRVSLPLYSPPLPFTQRVLTKSKKKVLSSFKANMSRVGAPLPYVDSLSQVPLHIEFIKAILANREKVEEIMEIFDSPSEQQPSLKTLSKLEDPGRFTIRCSLGVLQLDDALCDLGASVNVMSLEMVKSLGIKDMKQPSSSIMFGDASSKSPLGLIENYPLKVGDCTVPTDFMKVTLRQVNPNTSYPIKPSSTMFCGTINSEDVTTKEEHRDLNNQHQELQVDTIGINETTKLDEDILDGECLDSLFDDLKGDSREGELGQASKVVDKKKRKKKQIHPPTIVSSPMTLCLHPLGLVDGAIEYKVTHKGPSSPFASVKVRLDPKYQYDKDKLHDLLSSVLTINLHSLSTNST</sequence>
<name>A0ABM0Y785_CAMSA</name>
<gene>
    <name evidence="2" type="primary">LOC104773679</name>
</gene>
<accession>A0ABM0Y785</accession>
<dbReference type="Gene3D" id="2.40.70.10">
    <property type="entry name" value="Acid Proteases"/>
    <property type="match status" value="1"/>
</dbReference>
<dbReference type="Proteomes" id="UP000694864">
    <property type="component" value="Unplaced"/>
</dbReference>
<dbReference type="PANTHER" id="PTHR33067">
    <property type="entry name" value="RNA-DIRECTED DNA POLYMERASE-RELATED"/>
    <property type="match status" value="1"/>
</dbReference>
<evidence type="ECO:0000313" key="2">
    <source>
        <dbReference type="RefSeq" id="XP_010496625.1"/>
    </source>
</evidence>
<keyword evidence="1" id="KW-1185">Reference proteome</keyword>
<organism evidence="1 2">
    <name type="scientific">Camelina sativa</name>
    <name type="common">False flax</name>
    <name type="synonym">Myagrum sativum</name>
    <dbReference type="NCBI Taxonomy" id="90675"/>
    <lineage>
        <taxon>Eukaryota</taxon>
        <taxon>Viridiplantae</taxon>
        <taxon>Streptophyta</taxon>
        <taxon>Embryophyta</taxon>
        <taxon>Tracheophyta</taxon>
        <taxon>Spermatophyta</taxon>
        <taxon>Magnoliopsida</taxon>
        <taxon>eudicotyledons</taxon>
        <taxon>Gunneridae</taxon>
        <taxon>Pentapetalae</taxon>
        <taxon>rosids</taxon>
        <taxon>malvids</taxon>
        <taxon>Brassicales</taxon>
        <taxon>Brassicaceae</taxon>
        <taxon>Camelineae</taxon>
        <taxon>Camelina</taxon>
    </lineage>
</organism>
<dbReference type="InterPro" id="IPR021109">
    <property type="entry name" value="Peptidase_aspartic_dom_sf"/>
</dbReference>
<reference evidence="1" key="1">
    <citation type="journal article" date="2014" name="Nat. Commun.">
        <title>The emerging biofuel crop Camelina sativa retains a highly undifferentiated hexaploid genome structure.</title>
        <authorList>
            <person name="Kagale S."/>
            <person name="Koh C."/>
            <person name="Nixon J."/>
            <person name="Bollina V."/>
            <person name="Clarke W.E."/>
            <person name="Tuteja R."/>
            <person name="Spillane C."/>
            <person name="Robinson S.J."/>
            <person name="Links M.G."/>
            <person name="Clarke C."/>
            <person name="Higgins E.E."/>
            <person name="Huebert T."/>
            <person name="Sharpe A.G."/>
            <person name="Parkin I.A."/>
        </authorList>
    </citation>
    <scope>NUCLEOTIDE SEQUENCE [LARGE SCALE GENOMIC DNA]</scope>
    <source>
        <strain evidence="1">cv. DH55</strain>
    </source>
</reference>
<dbReference type="PANTHER" id="PTHR33067:SF9">
    <property type="entry name" value="RNA-DIRECTED DNA POLYMERASE"/>
    <property type="match status" value="1"/>
</dbReference>